<evidence type="ECO:0000313" key="4">
    <source>
        <dbReference type="Proteomes" id="UP000054558"/>
    </source>
</evidence>
<dbReference type="InterPro" id="IPR011705">
    <property type="entry name" value="BACK"/>
</dbReference>
<sequence>METVELLLQSDKFPTVSEELVVDAILGWVRANVDEMDGRREAMTRLSTHIEFKCLSWKYLEMVRDAPEMQSQSIQGTVHDLMELRSYVDGHERDWPADAPCFGIVKRSHLEMIGTFRPGRNCTAASKTRALAWNPWVIIRINCGGMGQHTLTYMGAVLESLL</sequence>
<accession>A0A1Y1I5P4</accession>
<organism evidence="3 4">
    <name type="scientific">Klebsormidium nitens</name>
    <name type="common">Green alga</name>
    <name type="synonym">Ulothrix nitens</name>
    <dbReference type="NCBI Taxonomy" id="105231"/>
    <lineage>
        <taxon>Eukaryota</taxon>
        <taxon>Viridiplantae</taxon>
        <taxon>Streptophyta</taxon>
        <taxon>Klebsormidiophyceae</taxon>
        <taxon>Klebsormidiales</taxon>
        <taxon>Klebsormidiaceae</taxon>
        <taxon>Klebsormidium</taxon>
    </lineage>
</organism>
<proteinExistence type="predicted"/>
<evidence type="ECO:0000256" key="1">
    <source>
        <dbReference type="ARBA" id="ARBA00002668"/>
    </source>
</evidence>
<dbReference type="PANTHER" id="PTHR46336">
    <property type="entry name" value="OS02G0260700 PROTEIN"/>
    <property type="match status" value="1"/>
</dbReference>
<keyword evidence="4" id="KW-1185">Reference proteome</keyword>
<evidence type="ECO:0000259" key="2">
    <source>
        <dbReference type="Pfam" id="PF07707"/>
    </source>
</evidence>
<dbReference type="PANTHER" id="PTHR46336:SF3">
    <property type="entry name" value="BTB_POZ DOMAIN-CONTAINING PROTEIN POB1"/>
    <property type="match status" value="1"/>
</dbReference>
<feature type="domain" description="BACK" evidence="2">
    <location>
        <begin position="2"/>
        <end position="61"/>
    </location>
</feature>
<evidence type="ECO:0000313" key="3">
    <source>
        <dbReference type="EMBL" id="GAQ84481.1"/>
    </source>
</evidence>
<gene>
    <name evidence="3" type="ORF">KFL_001900240</name>
</gene>
<comment type="function">
    <text evidence="1">May act as a substrate-specific adapter of an E3 ubiquitin-protein ligase complex (CUL3-RBX1-BTB) which mediates the ubiquitination and subsequent proteasomal degradation of target proteins.</text>
</comment>
<dbReference type="InterPro" id="IPR045890">
    <property type="entry name" value="POB1-like"/>
</dbReference>
<dbReference type="Pfam" id="PF07707">
    <property type="entry name" value="BACK"/>
    <property type="match status" value="1"/>
</dbReference>
<name>A0A1Y1I5P4_KLENI</name>
<dbReference type="AlphaFoldDB" id="A0A1Y1I5P4"/>
<dbReference type="OrthoDB" id="45365at2759"/>
<reference evidence="3 4" key="1">
    <citation type="journal article" date="2014" name="Nat. Commun.">
        <title>Klebsormidium flaccidum genome reveals primary factors for plant terrestrial adaptation.</title>
        <authorList>
            <person name="Hori K."/>
            <person name="Maruyama F."/>
            <person name="Fujisawa T."/>
            <person name="Togashi T."/>
            <person name="Yamamoto N."/>
            <person name="Seo M."/>
            <person name="Sato S."/>
            <person name="Yamada T."/>
            <person name="Mori H."/>
            <person name="Tajima N."/>
            <person name="Moriyama T."/>
            <person name="Ikeuchi M."/>
            <person name="Watanabe M."/>
            <person name="Wada H."/>
            <person name="Kobayashi K."/>
            <person name="Saito M."/>
            <person name="Masuda T."/>
            <person name="Sasaki-Sekimoto Y."/>
            <person name="Mashiguchi K."/>
            <person name="Awai K."/>
            <person name="Shimojima M."/>
            <person name="Masuda S."/>
            <person name="Iwai M."/>
            <person name="Nobusawa T."/>
            <person name="Narise T."/>
            <person name="Kondo S."/>
            <person name="Saito H."/>
            <person name="Sato R."/>
            <person name="Murakawa M."/>
            <person name="Ihara Y."/>
            <person name="Oshima-Yamada Y."/>
            <person name="Ohtaka K."/>
            <person name="Satoh M."/>
            <person name="Sonobe K."/>
            <person name="Ishii M."/>
            <person name="Ohtani R."/>
            <person name="Kanamori-Sato M."/>
            <person name="Honoki R."/>
            <person name="Miyazaki D."/>
            <person name="Mochizuki H."/>
            <person name="Umetsu J."/>
            <person name="Higashi K."/>
            <person name="Shibata D."/>
            <person name="Kamiya Y."/>
            <person name="Sato N."/>
            <person name="Nakamura Y."/>
            <person name="Tabata S."/>
            <person name="Ida S."/>
            <person name="Kurokawa K."/>
            <person name="Ohta H."/>
        </authorList>
    </citation>
    <scope>NUCLEOTIDE SEQUENCE [LARGE SCALE GENOMIC DNA]</scope>
    <source>
        <strain evidence="3 4">NIES-2285</strain>
    </source>
</reference>
<protein>
    <recommendedName>
        <fullName evidence="2">BACK domain-containing protein</fullName>
    </recommendedName>
</protein>
<dbReference type="Gene3D" id="1.25.40.420">
    <property type="match status" value="1"/>
</dbReference>
<dbReference type="EMBL" id="DF237139">
    <property type="protein sequence ID" value="GAQ84481.1"/>
    <property type="molecule type" value="Genomic_DNA"/>
</dbReference>
<dbReference type="Proteomes" id="UP000054558">
    <property type="component" value="Unassembled WGS sequence"/>
</dbReference>